<dbReference type="AlphaFoldDB" id="A0A9E7DCB2"/>
<dbReference type="Gene3D" id="3.40.50.300">
    <property type="entry name" value="P-loop containing nucleotide triphosphate hydrolases"/>
    <property type="match status" value="1"/>
</dbReference>
<dbReference type="InterPro" id="IPR035413">
    <property type="entry name" value="Terminase_L_C"/>
</dbReference>
<dbReference type="InterPro" id="IPR006437">
    <property type="entry name" value="Phage_terminase_lsu"/>
</dbReference>
<protein>
    <submittedName>
        <fullName evidence="3">PBSX family phage terminase large subunit</fullName>
    </submittedName>
</protein>
<feature type="domain" description="Phage terminase large subunit C-terminal" evidence="2">
    <location>
        <begin position="379"/>
        <end position="533"/>
    </location>
</feature>
<dbReference type="Pfam" id="PF04466">
    <property type="entry name" value="Terminase_3"/>
    <property type="match status" value="1"/>
</dbReference>
<dbReference type="Pfam" id="PF17288">
    <property type="entry name" value="Terminase_3C"/>
    <property type="match status" value="1"/>
</dbReference>
<dbReference type="InterPro" id="IPR035412">
    <property type="entry name" value="Terminase_L_N"/>
</dbReference>
<sequence length="544" mass="61666">MLARVAGKSQRQAMLEAYPHRSKWKPDTVDQAACRLEADSKIKARLQDLQERASKKVTITRAQVLNGMGKTFAMAQESIADSGVNQTAVTAISSIGRTLLDAIPEDVEEEEKPFVADFALLLAPPFLSLHRAIAQDAGGEWWLRGGRFSLKSSTVSLEIMQGLMEHKDRSAFIMPKIGKDIGDGVFEQMLWAIDKLNIRDEWRASKSPYKLTRPATGQVITFRGGDHTQKTKAIKAPNGTYYAYQWFSEVDQFNGWGELRTVMQSVTRDAPEGSVYFRFFDHNPPRSRDAWVNEHVSTMLSTHPERVIESSYLDVPHEWIPEQVRKDAEALKELDEEAYRHEWLGEQVGFGSEVFTRVEVRDITYEERKKLEYHYYGVDWGFSQDPFAWVKIAYDTKTRTLYILDEFVKCGLSNQDTAELVSEKLGNALKDGEDVIEDAEPYAIVWCDSAEPKSIADFKANGINARGALKTGAHNIHNSIKWLQYRTKIVIDSSCTTAAREFSNYSYVMTKDNQLTGQLPDADNHTIDAVRYACMTLINDRSLT</sequence>
<dbReference type="InterPro" id="IPR027417">
    <property type="entry name" value="P-loop_NTPase"/>
</dbReference>
<name>A0A9E7DCB2_9ACTN</name>
<evidence type="ECO:0000259" key="1">
    <source>
        <dbReference type="Pfam" id="PF04466"/>
    </source>
</evidence>
<evidence type="ECO:0000259" key="2">
    <source>
        <dbReference type="Pfam" id="PF17288"/>
    </source>
</evidence>
<dbReference type="EMBL" id="CP097092">
    <property type="protein sequence ID" value="UQF78280.1"/>
    <property type="molecule type" value="Genomic_DNA"/>
</dbReference>
<accession>A0A9E7DCB2</accession>
<dbReference type="Proteomes" id="UP000831562">
    <property type="component" value="Chromosome"/>
</dbReference>
<dbReference type="PANTHER" id="PTHR39184:SF1">
    <property type="entry name" value="PBSX PHAGE TERMINASE LARGE SUBUNIT"/>
    <property type="match status" value="1"/>
</dbReference>
<dbReference type="PANTHER" id="PTHR39184">
    <property type="match status" value="1"/>
</dbReference>
<proteinExistence type="predicted"/>
<feature type="domain" description="Phage terminase large subunit N-terminal" evidence="1">
    <location>
        <begin position="144"/>
        <end position="346"/>
    </location>
</feature>
<evidence type="ECO:0000313" key="4">
    <source>
        <dbReference type="Proteomes" id="UP000831562"/>
    </source>
</evidence>
<gene>
    <name evidence="3" type="ORF">M3I19_00835</name>
</gene>
<evidence type="ECO:0000313" key="3">
    <source>
        <dbReference type="EMBL" id="UQF78280.1"/>
    </source>
</evidence>
<organism evidence="3 4">
    <name type="scientific">Lancefieldella parvula</name>
    <dbReference type="NCBI Taxonomy" id="1382"/>
    <lineage>
        <taxon>Bacteria</taxon>
        <taxon>Bacillati</taxon>
        <taxon>Actinomycetota</taxon>
        <taxon>Coriobacteriia</taxon>
        <taxon>Coriobacteriales</taxon>
        <taxon>Atopobiaceae</taxon>
        <taxon>Lancefieldella</taxon>
    </lineage>
</organism>
<reference evidence="3" key="1">
    <citation type="submission" date="2022-05" db="EMBL/GenBank/DDBJ databases">
        <title>Using nanopore sequencing to obtain complete genomes from saliva samples.</title>
        <authorList>
            <person name="Baker J.L."/>
        </authorList>
    </citation>
    <scope>NUCLEOTIDE SEQUENCE</scope>
    <source>
        <strain evidence="3">JCVI-JB-Lp32</strain>
    </source>
</reference>
<dbReference type="NCBIfam" id="TIGR01547">
    <property type="entry name" value="phage_term_2"/>
    <property type="match status" value="1"/>
</dbReference>
<dbReference type="InterPro" id="IPR052380">
    <property type="entry name" value="Viral_DNA_packaging_terminase"/>
</dbReference>
<dbReference type="Gene3D" id="3.30.420.280">
    <property type="match status" value="1"/>
</dbReference>